<proteinExistence type="predicted"/>
<feature type="compositionally biased region" description="Basic residues" evidence="1">
    <location>
        <begin position="974"/>
        <end position="987"/>
    </location>
</feature>
<evidence type="ECO:0000256" key="1">
    <source>
        <dbReference type="SAM" id="MobiDB-lite"/>
    </source>
</evidence>
<feature type="compositionally biased region" description="Polar residues" evidence="1">
    <location>
        <begin position="1302"/>
        <end position="1312"/>
    </location>
</feature>
<feature type="region of interest" description="Disordered" evidence="1">
    <location>
        <begin position="974"/>
        <end position="1008"/>
    </location>
</feature>
<feature type="region of interest" description="Disordered" evidence="1">
    <location>
        <begin position="1"/>
        <end position="55"/>
    </location>
</feature>
<sequence length="1333" mass="146448">MISRDLTCNEKMPPLDDGDSKTDMHLMRNGKTLTGRSSSGAAGPRPSTEFGSTGSLNHMTTVRDVVTRHFRNIKLNPAVDSSLVGYSKLGGLQSIGGHFDVISHNAQHQRQVMFSKQDCNGCMPTVNYNHNMSAAPTVSASHSSEDSSRHALLSPSSTSSSTTTSPSSCNLMVTKQINLDNNKCGHLSASSLSLLPSAASSSSSSILHPIKSGDTAGYYMKTVPMEGGGTAAFLTPPLPTTIDQQQQHIQPGLTNSFSTSAQHSSQWAVYPPTDQSILKHQQLQLLKKSGGNMLGRTAAVGMLSSLRTPQKFSTTSSQQDQLNQSNNHGTFASTMPSSSSPVGPNQQQQHTSPRPSILRGNASVVRRIAVDRDRPASVSGASVVDSAGTGTNDRLTNFASRGDGEIGEESPRKRLRKQHFDNSQLIGDKLMMEVRPNDRFAQSASAGPSLTGCWRNSIGCASAESAHQQDALPMDPLATVGVVLGDKNVVGGVTTEGKREQQPKKRGRPKMNCRTQQLPLASTNAATMSGSKNNSNNIVQQYNYTAEDNGKLRQRHGEEQQKHKLVLENHLTYFDSTMAITSKSIMIEMDPILQTGIGQKKRKYRKQIPEIDPLTGKKVRKKGSGRKSRKELAMGAPSVQKETAKTNAVGAFHNFALASTGPSGPMVETAEERDVIHTLCRFKSDKDSREGMAEQATRSVHNKPDEEEHSQMPSCSYGTPKVGRQQLLPLLADLNELNILRPLLRRCERGMNSTDNSHLGESYEEIFNFLRSSNHLTAECSDGPKNRYDGGPSELMIPKHLDERYDDFKNVKNSLRLLPVACAYFDASQRLLSLLRKTLFGVSLYHFLQETMNEEETDPVNTEEDDEAEGKREERLSRALFKRLAAEYEKSIRRHWQLNGTGDGRLPQQFLLQLDVGQTLDLLLHCVERSQNCRHRSVNSLPSCAMSSAPLALDSSACGVMTLPDVGQRSKRKILCKGRKGQTKRRRKDETSREEDEETEEGQDERADSLELRPSLLLKSIGRFCVESLTESALLDSVALSVEERTADSRNVADLTSVRRKQHNNSKTHQFVLRPSGQMLDELFKCVPKLDQCEIVAESVEGFCVNEEPKDCEAAEAYEHNACVASQQQQPKLRADVEEMMANCQWGSAVALAQLRHNRAEILNDASPSNSSIGDGEGNSLRLFDRTLRFQFPLSSTAREEQSEFLMSRLREFREIHITTLGLRDEAAGKYGRAAARWGKDGNGIEKNGVNGHSGTLFAIAVFLSISDVKTEWNSSSAFSLEEQDEAMPSEAGREAPVDSLPQPQQGRQSPTKRAAHRRALTQMSISSSAPDG</sequence>
<feature type="region of interest" description="Disordered" evidence="1">
    <location>
        <begin position="686"/>
        <end position="719"/>
    </location>
</feature>
<feature type="compositionally biased region" description="Low complexity" evidence="1">
    <location>
        <begin position="154"/>
        <end position="167"/>
    </location>
</feature>
<feature type="compositionally biased region" description="Acidic residues" evidence="1">
    <location>
        <begin position="854"/>
        <end position="868"/>
    </location>
</feature>
<keyword evidence="2" id="KW-1185">Reference proteome</keyword>
<feature type="region of interest" description="Disordered" evidence="1">
    <location>
        <begin position="136"/>
        <end position="167"/>
    </location>
</feature>
<feature type="compositionally biased region" description="Low complexity" evidence="1">
    <location>
        <begin position="313"/>
        <end position="327"/>
    </location>
</feature>
<dbReference type="WBParaSite" id="Gr19_v10_g1254.t1">
    <property type="protein sequence ID" value="Gr19_v10_g1254.t1"/>
    <property type="gene ID" value="Gr19_v10_g1254"/>
</dbReference>
<feature type="compositionally biased region" description="Low complexity" evidence="1">
    <location>
        <begin position="376"/>
        <end position="390"/>
    </location>
</feature>
<feature type="region of interest" description="Disordered" evidence="1">
    <location>
        <begin position="309"/>
        <end position="361"/>
    </location>
</feature>
<evidence type="ECO:0000313" key="2">
    <source>
        <dbReference type="Proteomes" id="UP000887572"/>
    </source>
</evidence>
<protein>
    <submittedName>
        <fullName evidence="3">Uncharacterized protein</fullName>
    </submittedName>
</protein>
<accession>A0A914H259</accession>
<feature type="compositionally biased region" description="Polar residues" evidence="1">
    <location>
        <begin position="31"/>
        <end position="40"/>
    </location>
</feature>
<feature type="region of interest" description="Disordered" evidence="1">
    <location>
        <begin position="373"/>
        <end position="414"/>
    </location>
</feature>
<feature type="compositionally biased region" description="Basic residues" evidence="1">
    <location>
        <begin position="617"/>
        <end position="629"/>
    </location>
</feature>
<organism evidence="2 3">
    <name type="scientific">Globodera rostochiensis</name>
    <name type="common">Golden nematode worm</name>
    <name type="synonym">Heterodera rostochiensis</name>
    <dbReference type="NCBI Taxonomy" id="31243"/>
    <lineage>
        <taxon>Eukaryota</taxon>
        <taxon>Metazoa</taxon>
        <taxon>Ecdysozoa</taxon>
        <taxon>Nematoda</taxon>
        <taxon>Chromadorea</taxon>
        <taxon>Rhabditida</taxon>
        <taxon>Tylenchina</taxon>
        <taxon>Tylenchomorpha</taxon>
        <taxon>Tylenchoidea</taxon>
        <taxon>Heteroderidae</taxon>
        <taxon>Heteroderinae</taxon>
        <taxon>Globodera</taxon>
    </lineage>
</organism>
<feature type="region of interest" description="Disordered" evidence="1">
    <location>
        <begin position="616"/>
        <end position="638"/>
    </location>
</feature>
<feature type="compositionally biased region" description="Polar residues" evidence="1">
    <location>
        <begin position="328"/>
        <end position="354"/>
    </location>
</feature>
<feature type="region of interest" description="Disordered" evidence="1">
    <location>
        <begin position="1280"/>
        <end position="1333"/>
    </location>
</feature>
<feature type="region of interest" description="Disordered" evidence="1">
    <location>
        <begin position="854"/>
        <end position="873"/>
    </location>
</feature>
<dbReference type="Proteomes" id="UP000887572">
    <property type="component" value="Unplaced"/>
</dbReference>
<reference evidence="3" key="1">
    <citation type="submission" date="2022-11" db="UniProtKB">
        <authorList>
            <consortium name="WormBaseParasite"/>
        </authorList>
    </citation>
    <scope>IDENTIFICATION</scope>
</reference>
<evidence type="ECO:0000313" key="3">
    <source>
        <dbReference type="WBParaSite" id="Gr19_v10_g1254.t1"/>
    </source>
</evidence>
<feature type="compositionally biased region" description="Acidic residues" evidence="1">
    <location>
        <begin position="992"/>
        <end position="1003"/>
    </location>
</feature>
<name>A0A914H259_GLORO</name>
<feature type="compositionally biased region" description="Polar residues" evidence="1">
    <location>
        <begin position="1322"/>
        <end position="1333"/>
    </location>
</feature>